<keyword evidence="2" id="KW-1185">Reference proteome</keyword>
<dbReference type="RefSeq" id="WP_153421285.1">
    <property type="nucleotide sequence ID" value="NZ_WFLM01000005.1"/>
</dbReference>
<dbReference type="OrthoDB" id="9847972at2"/>
<protein>
    <recommendedName>
        <fullName evidence="3">Ketopantoate reductase N-terminal domain-containing protein</fullName>
    </recommendedName>
</protein>
<organism evidence="1 2">
    <name type="scientific">Silvanigrella paludirubra</name>
    <dbReference type="NCBI Taxonomy" id="2499159"/>
    <lineage>
        <taxon>Bacteria</taxon>
        <taxon>Pseudomonadati</taxon>
        <taxon>Bdellovibrionota</taxon>
        <taxon>Oligoflexia</taxon>
        <taxon>Silvanigrellales</taxon>
        <taxon>Silvanigrellaceae</taxon>
        <taxon>Silvanigrella</taxon>
    </lineage>
</organism>
<accession>A0A6N6VRD7</accession>
<evidence type="ECO:0000313" key="1">
    <source>
        <dbReference type="EMBL" id="KAB8036870.1"/>
    </source>
</evidence>
<dbReference type="Proteomes" id="UP000437748">
    <property type="component" value="Unassembled WGS sequence"/>
</dbReference>
<dbReference type="EMBL" id="WFLM01000005">
    <property type="protein sequence ID" value="KAB8036870.1"/>
    <property type="molecule type" value="Genomic_DNA"/>
</dbReference>
<reference evidence="1 2" key="1">
    <citation type="submission" date="2019-10" db="EMBL/GenBank/DDBJ databases">
        <title>New species of Slilvanegrellaceae.</title>
        <authorList>
            <person name="Pitt A."/>
            <person name="Hahn M.W."/>
        </authorList>
    </citation>
    <scope>NUCLEOTIDE SEQUENCE [LARGE SCALE GENOMIC DNA]</scope>
    <source>
        <strain evidence="1 2">SP-Ram-0.45-NSY-1</strain>
    </source>
</reference>
<dbReference type="AlphaFoldDB" id="A0A6N6VRD7"/>
<evidence type="ECO:0008006" key="3">
    <source>
        <dbReference type="Google" id="ProtNLM"/>
    </source>
</evidence>
<evidence type="ECO:0000313" key="2">
    <source>
        <dbReference type="Proteomes" id="UP000437748"/>
    </source>
</evidence>
<comment type="caution">
    <text evidence="1">The sequence shown here is derived from an EMBL/GenBank/DDBJ whole genome shotgun (WGS) entry which is preliminary data.</text>
</comment>
<name>A0A6N6VRD7_9BACT</name>
<gene>
    <name evidence="1" type="ORF">GCL60_13575</name>
</gene>
<sequence>MFSGNLIENTKHSESKFERVIIGAGALGLFLADRILLEYRNSKLHIISNSIYNLPIYIEKENQKSHLQIFPKFFLTHNLDNIYPNFTENNIVIYICIPPQSINLIFEYIRKILIQCISVENVYLVFLNNGIIHIDHLNKLKKILNKNLKLFMLRAIVLGGFKRNILEDKIEIKNTSGREVYYGFYNNQIQNNLNEILPSYYFHWNYTDKIFIIEKSKFLINFILGLYIGKRLLNNLEIYNIVPKDYLKLIFKNYCKLFSQNLISPRFLERYFNKTIKISSLNINSLSYAWYQGNTKPIEYFVANMKEMAYSSNNMEVQEFFANLINQQFKARKETY</sequence>
<proteinExistence type="predicted"/>